<protein>
    <submittedName>
        <fullName evidence="2">Uncharacterized protein</fullName>
    </submittedName>
</protein>
<comment type="caution">
    <text evidence="2">The sequence shown here is derived from an EMBL/GenBank/DDBJ whole genome shotgun (WGS) entry which is preliminary data.</text>
</comment>
<evidence type="ECO:0000256" key="1">
    <source>
        <dbReference type="SAM" id="MobiDB-lite"/>
    </source>
</evidence>
<reference evidence="2 3" key="1">
    <citation type="submission" date="2023-08" db="EMBL/GenBank/DDBJ databases">
        <title>A Necator americanus chromosomal reference genome.</title>
        <authorList>
            <person name="Ilik V."/>
            <person name="Petrzelkova K.J."/>
            <person name="Pardy F."/>
            <person name="Fuh T."/>
            <person name="Niatou-Singa F.S."/>
            <person name="Gouil Q."/>
            <person name="Baker L."/>
            <person name="Ritchie M.E."/>
            <person name="Jex A.R."/>
            <person name="Gazzola D."/>
            <person name="Li H."/>
            <person name="Toshio Fujiwara R."/>
            <person name="Zhan B."/>
            <person name="Aroian R.V."/>
            <person name="Pafco B."/>
            <person name="Schwarz E.M."/>
        </authorList>
    </citation>
    <scope>NUCLEOTIDE SEQUENCE [LARGE SCALE GENOMIC DNA]</scope>
    <source>
        <strain evidence="2 3">Aroian</strain>
        <tissue evidence="2">Whole animal</tissue>
    </source>
</reference>
<evidence type="ECO:0000313" key="3">
    <source>
        <dbReference type="Proteomes" id="UP001303046"/>
    </source>
</evidence>
<feature type="compositionally biased region" description="Basic residues" evidence="1">
    <location>
        <begin position="33"/>
        <end position="44"/>
    </location>
</feature>
<keyword evidence="3" id="KW-1185">Reference proteome</keyword>
<name>A0ABR1EN54_NECAM</name>
<organism evidence="2 3">
    <name type="scientific">Necator americanus</name>
    <name type="common">Human hookworm</name>
    <dbReference type="NCBI Taxonomy" id="51031"/>
    <lineage>
        <taxon>Eukaryota</taxon>
        <taxon>Metazoa</taxon>
        <taxon>Ecdysozoa</taxon>
        <taxon>Nematoda</taxon>
        <taxon>Chromadorea</taxon>
        <taxon>Rhabditida</taxon>
        <taxon>Rhabditina</taxon>
        <taxon>Rhabditomorpha</taxon>
        <taxon>Strongyloidea</taxon>
        <taxon>Ancylostomatidae</taxon>
        <taxon>Bunostominae</taxon>
        <taxon>Necator</taxon>
    </lineage>
</organism>
<gene>
    <name evidence="2" type="primary">Necator_chrX.g24567</name>
    <name evidence="2" type="ORF">RB195_024402</name>
</gene>
<feature type="region of interest" description="Disordered" evidence="1">
    <location>
        <begin position="98"/>
        <end position="123"/>
    </location>
</feature>
<dbReference type="Proteomes" id="UP001303046">
    <property type="component" value="Unassembled WGS sequence"/>
</dbReference>
<accession>A0ABR1EN54</accession>
<evidence type="ECO:0000313" key="2">
    <source>
        <dbReference type="EMBL" id="KAK6764059.1"/>
    </source>
</evidence>
<sequence length="135" mass="15547">MVQGDTRCIEQLLGHLVQGLLIRNIRTSPTPHPPRKVKSTHSFGRRHSHCRQECSTWAMAFSHHNHYPPQQNQHTQISIANGHELQRSINQLHPLEISAKEDLRPKKSRQQLQPTRIQPPRAAKRVRFALGTKQA</sequence>
<proteinExistence type="predicted"/>
<dbReference type="EMBL" id="JAVFWL010000006">
    <property type="protein sequence ID" value="KAK6764059.1"/>
    <property type="molecule type" value="Genomic_DNA"/>
</dbReference>
<feature type="region of interest" description="Disordered" evidence="1">
    <location>
        <begin position="25"/>
        <end position="44"/>
    </location>
</feature>